<dbReference type="InterPro" id="IPR036397">
    <property type="entry name" value="RNaseH_sf"/>
</dbReference>
<dbReference type="GO" id="GO:0004190">
    <property type="term" value="F:aspartic-type endopeptidase activity"/>
    <property type="evidence" value="ECO:0007669"/>
    <property type="project" value="UniProtKB-KW"/>
</dbReference>
<keyword evidence="9" id="KW-0064">Aspartyl protease</keyword>
<feature type="compositionally biased region" description="Basic and acidic residues" evidence="21">
    <location>
        <begin position="374"/>
        <end position="385"/>
    </location>
</feature>
<dbReference type="GO" id="GO:0005634">
    <property type="term" value="C:nucleus"/>
    <property type="evidence" value="ECO:0007669"/>
    <property type="project" value="UniProtKB-SubCell"/>
</dbReference>
<keyword evidence="13" id="KW-0229">DNA integration</keyword>
<dbReference type="PANTHER" id="PTHR37984:SF5">
    <property type="entry name" value="PROTEIN NYNRIN-LIKE"/>
    <property type="match status" value="1"/>
</dbReference>
<dbReference type="InterPro" id="IPR050951">
    <property type="entry name" value="Retrovirus_Pol_polyprotein"/>
</dbReference>
<dbReference type="CDD" id="cd09274">
    <property type="entry name" value="RNase_HI_RT_Ty3"/>
    <property type="match status" value="1"/>
</dbReference>
<reference evidence="26 27" key="1">
    <citation type="journal article" date="2024" name="Proc. Natl. Acad. Sci. U.S.A.">
        <title>The genetic regulatory architecture and epigenomic basis for age-related changes in rattlesnake venom.</title>
        <authorList>
            <person name="Hogan M.P."/>
            <person name="Holding M.L."/>
            <person name="Nystrom G.S."/>
            <person name="Colston T.J."/>
            <person name="Bartlett D.A."/>
            <person name="Mason A.J."/>
            <person name="Ellsworth S.A."/>
            <person name="Rautsaw R.M."/>
            <person name="Lawrence K.C."/>
            <person name="Strickland J.L."/>
            <person name="He B."/>
            <person name="Fraser P."/>
            <person name="Margres M.J."/>
            <person name="Gilbert D.M."/>
            <person name="Gibbs H.L."/>
            <person name="Parkinson C.L."/>
            <person name="Rokyta D.R."/>
        </authorList>
    </citation>
    <scope>NUCLEOTIDE SEQUENCE [LARGE SCALE GENOMIC DNA]</scope>
    <source>
        <strain evidence="26">DRR0105</strain>
    </source>
</reference>
<accession>A0AAW1B1Z2</accession>
<evidence type="ECO:0000256" key="16">
    <source>
        <dbReference type="ARBA" id="ARBA00023125"/>
    </source>
</evidence>
<keyword evidence="18" id="KW-0511">Multifunctional enzyme</keyword>
<dbReference type="Proteomes" id="UP001474421">
    <property type="component" value="Unassembled WGS sequence"/>
</dbReference>
<comment type="subcellular location">
    <subcellularLocation>
        <location evidence="1">Nucleus</location>
    </subcellularLocation>
</comment>
<dbReference type="InterPro" id="IPR043502">
    <property type="entry name" value="DNA/RNA_pol_sf"/>
</dbReference>
<keyword evidence="14" id="KW-0695">RNA-directed DNA polymerase</keyword>
<comment type="caution">
    <text evidence="26">The sequence shown here is derived from an EMBL/GenBank/DDBJ whole genome shotgun (WGS) entry which is preliminary data.</text>
</comment>
<evidence type="ECO:0000256" key="4">
    <source>
        <dbReference type="ARBA" id="ARBA00022670"/>
    </source>
</evidence>
<dbReference type="SMART" id="SM00343">
    <property type="entry name" value="ZnF_C2HC"/>
    <property type="match status" value="1"/>
</dbReference>
<feature type="domain" description="Chromo" evidence="22">
    <location>
        <begin position="1297"/>
        <end position="1345"/>
    </location>
</feature>
<keyword evidence="6" id="KW-0548">Nucleotidyltransferase</keyword>
<dbReference type="PROSITE" id="PS50013">
    <property type="entry name" value="CHROMO_2"/>
    <property type="match status" value="1"/>
</dbReference>
<dbReference type="InterPro" id="IPR012337">
    <property type="entry name" value="RNaseH-like_sf"/>
</dbReference>
<evidence type="ECO:0000256" key="1">
    <source>
        <dbReference type="ARBA" id="ARBA00004123"/>
    </source>
</evidence>
<evidence type="ECO:0000256" key="21">
    <source>
        <dbReference type="SAM" id="MobiDB-lite"/>
    </source>
</evidence>
<keyword evidence="11" id="KW-0378">Hydrolase</keyword>
<dbReference type="Pfam" id="PF17921">
    <property type="entry name" value="Integrase_H2C2"/>
    <property type="match status" value="1"/>
</dbReference>
<dbReference type="EMBL" id="JAOTOJ010000009">
    <property type="protein sequence ID" value="KAK9395786.1"/>
    <property type="molecule type" value="Genomic_DNA"/>
</dbReference>
<dbReference type="InterPro" id="IPR005162">
    <property type="entry name" value="Retrotrans_gag_dom"/>
</dbReference>
<keyword evidence="5" id="KW-0808">Transferase</keyword>
<dbReference type="InterPro" id="IPR016197">
    <property type="entry name" value="Chromo-like_dom_sf"/>
</dbReference>
<evidence type="ECO:0000259" key="23">
    <source>
        <dbReference type="PROSITE" id="PS50158"/>
    </source>
</evidence>
<evidence type="ECO:0000256" key="5">
    <source>
        <dbReference type="ARBA" id="ARBA00022679"/>
    </source>
</evidence>
<gene>
    <name evidence="26" type="ORF">NXF25_019147</name>
</gene>
<dbReference type="GO" id="GO:0003677">
    <property type="term" value="F:DNA binding"/>
    <property type="evidence" value="ECO:0007669"/>
    <property type="project" value="UniProtKB-KW"/>
</dbReference>
<dbReference type="CDD" id="cd01647">
    <property type="entry name" value="RT_LTR"/>
    <property type="match status" value="1"/>
</dbReference>
<dbReference type="FunFam" id="3.30.420.10:FF:000032">
    <property type="entry name" value="Retrovirus-related Pol polyprotein from transposon 297-like Protein"/>
    <property type="match status" value="1"/>
</dbReference>
<feature type="domain" description="CCHC-type" evidence="23">
    <location>
        <begin position="165"/>
        <end position="179"/>
    </location>
</feature>
<dbReference type="PROSITE" id="PS50994">
    <property type="entry name" value="INTEGRASE"/>
    <property type="match status" value="1"/>
</dbReference>
<dbReference type="EC" id="3.1.26.4" evidence="3"/>
<keyword evidence="20" id="KW-0863">Zinc-finger</keyword>
<dbReference type="SMART" id="SM00298">
    <property type="entry name" value="CHROMO"/>
    <property type="match status" value="1"/>
</dbReference>
<feature type="domain" description="Reverse transcriptase" evidence="24">
    <location>
        <begin position="456"/>
        <end position="635"/>
    </location>
</feature>
<dbReference type="InterPro" id="IPR001878">
    <property type="entry name" value="Znf_CCHC"/>
</dbReference>
<evidence type="ECO:0000256" key="19">
    <source>
        <dbReference type="ARBA" id="ARBA00039658"/>
    </source>
</evidence>
<keyword evidence="10" id="KW-0255">Endonuclease</keyword>
<evidence type="ECO:0000256" key="7">
    <source>
        <dbReference type="ARBA" id="ARBA00022722"/>
    </source>
</evidence>
<dbReference type="Gene3D" id="3.30.70.270">
    <property type="match status" value="2"/>
</dbReference>
<sequence length="1354" mass="153718">MVVAVTASLQGEAAAWAADLYSDHARELSDIGLFLDALKTRFEDPTRLQRAEAQLVGLRQGGRPVQDYIWDFQKVAGRLRSWPDRLLVHHFRTGLDIDLRRACVVRGIVGRLSEWFKAAVELDVGLRELPGAREVRLQPRKGQDQSKDSTNQMPSSNARPKPVFRCFRCNRPGHRAAECTFPESTNIPTGVGRPGTTPKKMTEKSRVAHQVGQTAPGDISPALEEYEEEGPVEDLMVSDPIVPFTIPITLTSPVTGESGSFQALLDTGCTRCLISKEVVRQMSIRVTRLKSPIRFEQVDGSLLGGAPTNWVTEPVRMEIGIHWEVIRFIVVPSMSESIILGLAWLDKWTPNMWWADGSQHLRLAVGPQPPHPGVHSEDRAVEDSKSGLAGSDPGYPAVYSDLAAVFSEQECNSLPPHRSTDCAIEIVPGARLPKPRMYPMTSSELQEMRKYIDENLARGFIEPARSRIAAPVLFQGKKDGGLRLCVDFRGLNAVCIEQTYPLPLMKDLLAHLVAGKIFTKLDLREAYYRVRIKKGDEWKTAFNCPLGSYQFKVMPFGLQGAPAVFMQLINEVLHEHLYRGVLVYLDDILIYSQTLEEHVKLVRTVLKKLLDARLYCKLSKCKFHKERIEYLGFRVSAAGIEMDPSKVRTVLEWQAPKTRRQLQRFLGFANFYRQFIPSFADVALPLTQLLRTKHIAGKPRPGQSLNWTVACQRAFESLKTLFTQEPVLVHPDPGRPFVVQADASDVAVGAVLLQRNDQGILQPCAYTSKKFTDTERHWAVWEKEAFAVKWALSTWRHLLEGAQHPFEVWTDHKNLMVLQTPRRLAPKHVRWAQYFQRFRFHFKVVPGGKNFLADALSRLPQYDSKKEEVIQAIMPSGSVEVIRADAYEKTTAFEDEVKSALLNDSWSLANPGLLTYRDGLAWHGDRLYIPQRLRDRVYHRCHDSKLAGHFGFLKTLHLARRQFWWPSLRKDIESYVKGCHICAQAKVIPKKPMGLLQSVSNPTRPWQDIGMDFIVDLPNVKGYKVIWMVVDLFSKQAHFIPCKGLPSARKLAKMFVHQVFRLHGAPRRIISDRGVQFTAHFWRQFLRFIGTTQGLSSAYHPCTNGAAERANAAIERYLRCYVSYQQSNWVDLVPFAEIAYNNAVHKSTGLTPFQVVYGHDITPLTESRNRETQVGQPNEWLSRVGKVWSTVRHALQRAAQTSKYQADKGRRMPFQLRVGDLVYLSTKYIKLQVPCRKLAPKYIGPFRILQILNPVMVKLHLPKLLGKIHPVFHVSLLKPMGGPSHETPPGPVTPGRYEIQDIIDSRVRGGRLYYLILWKGYPLSEASWVEKHNISAPDLIRRYHRALPHKPGGD</sequence>
<dbReference type="InterPro" id="IPR041588">
    <property type="entry name" value="Integrase_H2C2"/>
</dbReference>
<dbReference type="Pfam" id="PF24626">
    <property type="entry name" value="SH3_Tf2-1"/>
    <property type="match status" value="1"/>
</dbReference>
<dbReference type="GO" id="GO:0008270">
    <property type="term" value="F:zinc ion binding"/>
    <property type="evidence" value="ECO:0007669"/>
    <property type="project" value="UniProtKB-KW"/>
</dbReference>
<evidence type="ECO:0000256" key="2">
    <source>
        <dbReference type="ARBA" id="ARBA00010879"/>
    </source>
</evidence>
<feature type="domain" description="Integrase catalytic" evidence="25">
    <location>
        <begin position="1001"/>
        <end position="1160"/>
    </location>
</feature>
<dbReference type="InterPro" id="IPR001584">
    <property type="entry name" value="Integrase_cat-core"/>
</dbReference>
<dbReference type="GO" id="GO:0006310">
    <property type="term" value="P:DNA recombination"/>
    <property type="evidence" value="ECO:0007669"/>
    <property type="project" value="UniProtKB-KW"/>
</dbReference>
<dbReference type="PANTHER" id="PTHR37984">
    <property type="entry name" value="PROTEIN CBG26694"/>
    <property type="match status" value="1"/>
</dbReference>
<dbReference type="GO" id="GO:0003964">
    <property type="term" value="F:RNA-directed DNA polymerase activity"/>
    <property type="evidence" value="ECO:0007669"/>
    <property type="project" value="UniProtKB-KW"/>
</dbReference>
<dbReference type="InterPro" id="IPR000477">
    <property type="entry name" value="RT_dom"/>
</dbReference>
<evidence type="ECO:0000259" key="25">
    <source>
        <dbReference type="PROSITE" id="PS50994"/>
    </source>
</evidence>
<dbReference type="Pfam" id="PF13975">
    <property type="entry name" value="gag-asp_proteas"/>
    <property type="match status" value="1"/>
</dbReference>
<keyword evidence="12" id="KW-0460">Magnesium</keyword>
<keyword evidence="4" id="KW-0645">Protease</keyword>
<comment type="similarity">
    <text evidence="2">Belongs to the beta type-B retroviral polymerase family. HERV class-II K(HML-2) pol subfamily.</text>
</comment>
<evidence type="ECO:0000259" key="24">
    <source>
        <dbReference type="PROSITE" id="PS50878"/>
    </source>
</evidence>
<evidence type="ECO:0000256" key="9">
    <source>
        <dbReference type="ARBA" id="ARBA00022750"/>
    </source>
</evidence>
<feature type="compositionally biased region" description="Polar residues" evidence="21">
    <location>
        <begin position="148"/>
        <end position="158"/>
    </location>
</feature>
<dbReference type="CDD" id="cd00303">
    <property type="entry name" value="retropepsin_like"/>
    <property type="match status" value="1"/>
</dbReference>
<evidence type="ECO:0000313" key="26">
    <source>
        <dbReference type="EMBL" id="KAK9395786.1"/>
    </source>
</evidence>
<dbReference type="FunFam" id="1.10.340.70:FF:000001">
    <property type="entry name" value="Retrovirus-related Pol polyprotein from transposon gypsy-like Protein"/>
    <property type="match status" value="1"/>
</dbReference>
<dbReference type="InterPro" id="IPR043128">
    <property type="entry name" value="Rev_trsase/Diguanyl_cyclase"/>
</dbReference>
<keyword evidence="20" id="KW-0862">Zinc</keyword>
<dbReference type="SUPFAM" id="SSF50630">
    <property type="entry name" value="Acid proteases"/>
    <property type="match status" value="1"/>
</dbReference>
<dbReference type="Pfam" id="PF03732">
    <property type="entry name" value="Retrotrans_gag"/>
    <property type="match status" value="1"/>
</dbReference>
<proteinExistence type="inferred from homology"/>
<feature type="region of interest" description="Disordered" evidence="21">
    <location>
        <begin position="366"/>
        <end position="392"/>
    </location>
</feature>
<organism evidence="26 27">
    <name type="scientific">Crotalus adamanteus</name>
    <name type="common">Eastern diamondback rattlesnake</name>
    <dbReference type="NCBI Taxonomy" id="8729"/>
    <lineage>
        <taxon>Eukaryota</taxon>
        <taxon>Metazoa</taxon>
        <taxon>Chordata</taxon>
        <taxon>Craniata</taxon>
        <taxon>Vertebrata</taxon>
        <taxon>Euteleostomi</taxon>
        <taxon>Lepidosauria</taxon>
        <taxon>Squamata</taxon>
        <taxon>Bifurcata</taxon>
        <taxon>Unidentata</taxon>
        <taxon>Episquamata</taxon>
        <taxon>Toxicofera</taxon>
        <taxon>Serpentes</taxon>
        <taxon>Colubroidea</taxon>
        <taxon>Viperidae</taxon>
        <taxon>Crotalinae</taxon>
        <taxon>Crotalus</taxon>
    </lineage>
</organism>
<evidence type="ECO:0000256" key="14">
    <source>
        <dbReference type="ARBA" id="ARBA00022918"/>
    </source>
</evidence>
<evidence type="ECO:0000256" key="15">
    <source>
        <dbReference type="ARBA" id="ARBA00022932"/>
    </source>
</evidence>
<evidence type="ECO:0000256" key="12">
    <source>
        <dbReference type="ARBA" id="ARBA00022842"/>
    </source>
</evidence>
<dbReference type="Gene3D" id="2.40.70.10">
    <property type="entry name" value="Acid Proteases"/>
    <property type="match status" value="1"/>
</dbReference>
<evidence type="ECO:0000256" key="20">
    <source>
        <dbReference type="PROSITE-ProRule" id="PRU00047"/>
    </source>
</evidence>
<dbReference type="GO" id="GO:0015074">
    <property type="term" value="P:DNA integration"/>
    <property type="evidence" value="ECO:0007669"/>
    <property type="project" value="UniProtKB-KW"/>
</dbReference>
<dbReference type="GO" id="GO:0006508">
    <property type="term" value="P:proteolysis"/>
    <property type="evidence" value="ECO:0007669"/>
    <property type="project" value="UniProtKB-KW"/>
</dbReference>
<keyword evidence="15" id="KW-0239">DNA-directed DNA polymerase</keyword>
<dbReference type="Gene3D" id="3.30.420.10">
    <property type="entry name" value="Ribonuclease H-like superfamily/Ribonuclease H"/>
    <property type="match status" value="1"/>
</dbReference>
<evidence type="ECO:0000256" key="18">
    <source>
        <dbReference type="ARBA" id="ARBA00023268"/>
    </source>
</evidence>
<evidence type="ECO:0000256" key="6">
    <source>
        <dbReference type="ARBA" id="ARBA00022695"/>
    </source>
</evidence>
<dbReference type="FunFam" id="3.30.70.270:FF:000020">
    <property type="entry name" value="Transposon Tf2-6 polyprotein-like Protein"/>
    <property type="match status" value="1"/>
</dbReference>
<evidence type="ECO:0000256" key="10">
    <source>
        <dbReference type="ARBA" id="ARBA00022759"/>
    </source>
</evidence>
<protein>
    <recommendedName>
        <fullName evidence="19">Gypsy retrotransposon integrase-like protein 1</fullName>
        <ecNumber evidence="3">3.1.26.4</ecNumber>
    </recommendedName>
</protein>
<dbReference type="PROSITE" id="PS50878">
    <property type="entry name" value="RT_POL"/>
    <property type="match status" value="1"/>
</dbReference>
<dbReference type="InterPro" id="IPR041577">
    <property type="entry name" value="RT_RNaseH_2"/>
</dbReference>
<evidence type="ECO:0000313" key="27">
    <source>
        <dbReference type="Proteomes" id="UP001474421"/>
    </source>
</evidence>
<dbReference type="SUPFAM" id="SSF54160">
    <property type="entry name" value="Chromo domain-like"/>
    <property type="match status" value="1"/>
</dbReference>
<dbReference type="GO" id="GO:0004523">
    <property type="term" value="F:RNA-DNA hybrid ribonuclease activity"/>
    <property type="evidence" value="ECO:0007669"/>
    <property type="project" value="UniProtKB-EC"/>
</dbReference>
<evidence type="ECO:0000259" key="22">
    <source>
        <dbReference type="PROSITE" id="PS50013"/>
    </source>
</evidence>
<keyword evidence="8" id="KW-0479">Metal-binding</keyword>
<dbReference type="SUPFAM" id="SSF53098">
    <property type="entry name" value="Ribonuclease H-like"/>
    <property type="match status" value="1"/>
</dbReference>
<dbReference type="InterPro" id="IPR000953">
    <property type="entry name" value="Chromo/chromo_shadow_dom"/>
</dbReference>
<dbReference type="FunFam" id="3.10.20.370:FF:000001">
    <property type="entry name" value="Retrovirus-related Pol polyprotein from transposon 17.6-like protein"/>
    <property type="match status" value="1"/>
</dbReference>
<dbReference type="Gene3D" id="1.10.340.70">
    <property type="match status" value="1"/>
</dbReference>
<dbReference type="SUPFAM" id="SSF56672">
    <property type="entry name" value="DNA/RNA polymerases"/>
    <property type="match status" value="1"/>
</dbReference>
<keyword evidence="7" id="KW-0540">Nuclease</keyword>
<dbReference type="InterPro" id="IPR021109">
    <property type="entry name" value="Peptidase_aspartic_dom_sf"/>
</dbReference>
<dbReference type="Gene3D" id="3.10.10.10">
    <property type="entry name" value="HIV Type 1 Reverse Transcriptase, subunit A, domain 1"/>
    <property type="match status" value="1"/>
</dbReference>
<keyword evidence="16" id="KW-0238">DNA-binding</keyword>
<dbReference type="GO" id="GO:0003887">
    <property type="term" value="F:DNA-directed DNA polymerase activity"/>
    <property type="evidence" value="ECO:0007669"/>
    <property type="project" value="UniProtKB-KW"/>
</dbReference>
<dbReference type="Pfam" id="PF00078">
    <property type="entry name" value="RVT_1"/>
    <property type="match status" value="1"/>
</dbReference>
<dbReference type="Pfam" id="PF17919">
    <property type="entry name" value="RT_RNaseH_2"/>
    <property type="match status" value="1"/>
</dbReference>
<evidence type="ECO:0000256" key="3">
    <source>
        <dbReference type="ARBA" id="ARBA00012180"/>
    </source>
</evidence>
<keyword evidence="17" id="KW-0233">DNA recombination</keyword>
<dbReference type="InterPro" id="IPR056924">
    <property type="entry name" value="SH3_Tf2-1"/>
</dbReference>
<dbReference type="InterPro" id="IPR023780">
    <property type="entry name" value="Chromo_domain"/>
</dbReference>
<dbReference type="Gene3D" id="2.40.50.40">
    <property type="match status" value="1"/>
</dbReference>
<evidence type="ECO:0000256" key="17">
    <source>
        <dbReference type="ARBA" id="ARBA00023172"/>
    </source>
</evidence>
<keyword evidence="27" id="KW-1185">Reference proteome</keyword>
<feature type="compositionally biased region" description="Basic and acidic residues" evidence="21">
    <location>
        <begin position="134"/>
        <end position="147"/>
    </location>
</feature>
<evidence type="ECO:0000256" key="11">
    <source>
        <dbReference type="ARBA" id="ARBA00022801"/>
    </source>
</evidence>
<feature type="region of interest" description="Disordered" evidence="21">
    <location>
        <begin position="134"/>
        <end position="159"/>
    </location>
</feature>
<evidence type="ECO:0000256" key="8">
    <source>
        <dbReference type="ARBA" id="ARBA00022723"/>
    </source>
</evidence>
<dbReference type="PROSITE" id="PS50158">
    <property type="entry name" value="ZF_CCHC"/>
    <property type="match status" value="1"/>
</dbReference>
<name>A0AAW1B1Z2_CROAD</name>
<evidence type="ECO:0000256" key="13">
    <source>
        <dbReference type="ARBA" id="ARBA00022908"/>
    </source>
</evidence>
<dbReference type="Pfam" id="PF00385">
    <property type="entry name" value="Chromo"/>
    <property type="match status" value="1"/>
</dbReference>
<dbReference type="Pfam" id="PF00665">
    <property type="entry name" value="rve"/>
    <property type="match status" value="1"/>
</dbReference>